<organism evidence="1 2">
    <name type="scientific">Pyrodictium abyssi</name>
    <dbReference type="NCBI Taxonomy" id="54256"/>
    <lineage>
        <taxon>Archaea</taxon>
        <taxon>Thermoproteota</taxon>
        <taxon>Thermoprotei</taxon>
        <taxon>Desulfurococcales</taxon>
        <taxon>Pyrodictiaceae</taxon>
        <taxon>Pyrodictium</taxon>
    </lineage>
</organism>
<keyword evidence="2" id="KW-1185">Reference proteome</keyword>
<evidence type="ECO:0000313" key="1">
    <source>
        <dbReference type="EMBL" id="BES81270.1"/>
    </source>
</evidence>
<dbReference type="RefSeq" id="WP_338252222.1">
    <property type="nucleotide sequence ID" value="NZ_AP028907.1"/>
</dbReference>
<gene>
    <name evidence="1" type="ORF">PABY_08370</name>
</gene>
<proteinExistence type="predicted"/>
<sequence>MVPAGRSLAMAIYRLRVQINRIDSIVERIQHRDEVLFDRYMEAFEERDSIRMAGIAAEIAELRRWCKALLAARYALERVVLRLETLLWVNGGDQRLGLAPAAALLAEIRRHLTVVGDPELLLALDEVRDMLEEHVAGIELGDFGKKAMELLMEAAKAAEQRMKDWFPELPSALPPKTAKATA</sequence>
<protein>
    <submittedName>
        <fullName evidence="1">Uncharacterized protein</fullName>
    </submittedName>
</protein>
<dbReference type="Proteomes" id="UP001341135">
    <property type="component" value="Chromosome"/>
</dbReference>
<reference evidence="1 2" key="1">
    <citation type="submission" date="2023-09" db="EMBL/GenBank/DDBJ databases">
        <title>Pyrofollis japonicus gen. nov. sp. nov., a novel member of the family Pyrodictiaceae isolated from the Iheya North hydrothermal field.</title>
        <authorList>
            <person name="Miyazaki U."/>
            <person name="Sanari M."/>
            <person name="Tame A."/>
            <person name="Kitajima M."/>
            <person name="Okamoto A."/>
            <person name="Sawayama S."/>
            <person name="Miyazaki J."/>
            <person name="Takai K."/>
            <person name="Nakagawa S."/>
        </authorList>
    </citation>
    <scope>NUCLEOTIDE SEQUENCE [LARGE SCALE GENOMIC DNA]</scope>
    <source>
        <strain evidence="1 2">AV2</strain>
    </source>
</reference>
<accession>A0ABN6ZLX0</accession>
<evidence type="ECO:0000313" key="2">
    <source>
        <dbReference type="Proteomes" id="UP001341135"/>
    </source>
</evidence>
<dbReference type="GeneID" id="89288858"/>
<dbReference type="EMBL" id="AP028907">
    <property type="protein sequence ID" value="BES81270.1"/>
    <property type="molecule type" value="Genomic_DNA"/>
</dbReference>
<name>A0ABN6ZLX0_9CREN</name>